<dbReference type="OrthoDB" id="4840469at2759"/>
<reference evidence="3" key="1">
    <citation type="journal article" date="2013" name="Mol. Plant Microbe Interact.">
        <title>Global aspects of pacC regulation of pathogenicity genes in Colletotrichum gloeosporioides as revealed by transcriptome analysis.</title>
        <authorList>
            <person name="Alkan N."/>
            <person name="Meng X."/>
            <person name="Friedlander G."/>
            <person name="Reuveni E."/>
            <person name="Sukno S."/>
            <person name="Sherman A."/>
            <person name="Thon M."/>
            <person name="Fluhr R."/>
            <person name="Prusky D."/>
        </authorList>
    </citation>
    <scope>NUCLEOTIDE SEQUENCE [LARGE SCALE GENOMIC DNA]</scope>
    <source>
        <strain evidence="3">Cg-14</strain>
    </source>
</reference>
<dbReference type="AlphaFoldDB" id="T0JWE4"/>
<evidence type="ECO:0000256" key="1">
    <source>
        <dbReference type="SAM" id="MobiDB-lite"/>
    </source>
</evidence>
<evidence type="ECO:0000313" key="2">
    <source>
        <dbReference type="EMBL" id="EQB44898.1"/>
    </source>
</evidence>
<dbReference type="Proteomes" id="UP000015530">
    <property type="component" value="Unassembled WGS sequence"/>
</dbReference>
<feature type="region of interest" description="Disordered" evidence="1">
    <location>
        <begin position="118"/>
        <end position="162"/>
    </location>
</feature>
<sequence>MVSSNFGPAFATDIETRWCLRCLKWYAGKSKNKRGQECQELAFTCSGASGEDRCERCVKLGKCFIIPPSQWLRAQNVIARRRAILELRQLHPGAEISSDDTSAVVRALAAVQSGTENYYSRLENNDDKDDDSDSDDAREDDVQTASFPVDADTRPRRSVPTVNYSRSALYPAETLKAFRSSGKDRISSKTSTSNHAAAPIPRPVSRQDPFLPSAGPAEPVPAGSAVLDPGGIAGALAVSRHATPAPAAAMAAPDRFARVREAIGEVSRLTAARNEAINRLGEAFFDAVVPGEPAPVTHLSEDQVQNVLTMLGQAGGNLGNE</sequence>
<accession>T0JWE4</accession>
<evidence type="ECO:0000313" key="3">
    <source>
        <dbReference type="Proteomes" id="UP000015530"/>
    </source>
</evidence>
<feature type="compositionally biased region" description="Acidic residues" evidence="1">
    <location>
        <begin position="126"/>
        <end position="139"/>
    </location>
</feature>
<protein>
    <submittedName>
        <fullName evidence="2">Uncharacterized protein</fullName>
    </submittedName>
</protein>
<dbReference type="EMBL" id="AMYD01003865">
    <property type="protein sequence ID" value="EQB44898.1"/>
    <property type="molecule type" value="Genomic_DNA"/>
</dbReference>
<dbReference type="HOGENOM" id="CLU_823891_0_0_1"/>
<feature type="region of interest" description="Disordered" evidence="1">
    <location>
        <begin position="180"/>
        <end position="225"/>
    </location>
</feature>
<proteinExistence type="predicted"/>
<name>T0JWE4_COLGC</name>
<gene>
    <name evidence="2" type="ORF">CGLO_16297</name>
</gene>
<comment type="caution">
    <text evidence="2">The sequence shown here is derived from an EMBL/GenBank/DDBJ whole genome shotgun (WGS) entry which is preliminary data.</text>
</comment>
<organism evidence="2 3">
    <name type="scientific">Colletotrichum gloeosporioides (strain Cg-14)</name>
    <name type="common">Anthracnose fungus</name>
    <name type="synonym">Glomerella cingulata</name>
    <dbReference type="NCBI Taxonomy" id="1237896"/>
    <lineage>
        <taxon>Eukaryota</taxon>
        <taxon>Fungi</taxon>
        <taxon>Dikarya</taxon>
        <taxon>Ascomycota</taxon>
        <taxon>Pezizomycotina</taxon>
        <taxon>Sordariomycetes</taxon>
        <taxon>Hypocreomycetidae</taxon>
        <taxon>Glomerellales</taxon>
        <taxon>Glomerellaceae</taxon>
        <taxon>Colletotrichum</taxon>
        <taxon>Colletotrichum gloeosporioides species complex</taxon>
    </lineage>
</organism>